<dbReference type="STRING" id="1437059.A6A05_12685"/>
<dbReference type="EMBL" id="LWQU01000140">
    <property type="protein sequence ID" value="OAN50412.1"/>
    <property type="molecule type" value="Genomic_DNA"/>
</dbReference>
<evidence type="ECO:0000259" key="6">
    <source>
        <dbReference type="Pfam" id="PF07219"/>
    </source>
</evidence>
<accession>A0A178MNP3</accession>
<dbReference type="AlphaFoldDB" id="A0A178MNP3"/>
<evidence type="ECO:0000256" key="2">
    <source>
        <dbReference type="ARBA" id="ARBA00022692"/>
    </source>
</evidence>
<dbReference type="Pfam" id="PF07219">
    <property type="entry name" value="HemY_N"/>
    <property type="match status" value="1"/>
</dbReference>
<comment type="subcellular location">
    <subcellularLocation>
        <location evidence="1">Membrane</location>
    </subcellularLocation>
</comment>
<protein>
    <recommendedName>
        <fullName evidence="6">HemY N-terminal domain-containing protein</fullName>
    </recommendedName>
</protein>
<feature type="domain" description="HemY N-terminal" evidence="6">
    <location>
        <begin position="27"/>
        <end position="128"/>
    </location>
</feature>
<dbReference type="SUPFAM" id="SSF48452">
    <property type="entry name" value="TPR-like"/>
    <property type="match status" value="1"/>
</dbReference>
<gene>
    <name evidence="7" type="ORF">A6A05_12685</name>
</gene>
<dbReference type="InterPro" id="IPR010817">
    <property type="entry name" value="HemY_N"/>
</dbReference>
<comment type="caution">
    <text evidence="7">The sequence shown here is derived from an EMBL/GenBank/DDBJ whole genome shotgun (WGS) entry which is preliminary data.</text>
</comment>
<sequence>MIRRLLTFAVLAGLLVAATVWLADRPGSVTLRWEGWRVDTTVPVLVLAMLALMIAVNLLLRLAGALVGGPGRFLAGRRAKRTQAGYRALSDGMAALAAGDSRQARKLATRADRLLADSSLTALLSAQVHSGADAERHYQRLAERPETAVLGLKGLTEIAIKQGDKAKALELAARAWSLGGTTDGLAATLFDLQAGAGQWIEADATLAEAKRRKLLSGADLLHRQALVALARADQAERDGNAAAALDFAQAAHRADPILVPAAVKAAAALHRAGKTRKAESVLAATWEALAHPELIEAALTLAPMESPLDRVKRVEKLVRLNPDSACGHAALAEVALAAKLWGQARTHLEKAVELRPSAGLYILLARLEREEKGDETAARDWLVKAAGAGAEPAWTCQVCAKPADSWAIACPACGAVDSLVWR</sequence>
<dbReference type="InterPro" id="IPR011990">
    <property type="entry name" value="TPR-like_helical_dom_sf"/>
</dbReference>
<evidence type="ECO:0000313" key="8">
    <source>
        <dbReference type="Proteomes" id="UP000078543"/>
    </source>
</evidence>
<reference evidence="7 8" key="1">
    <citation type="submission" date="2016-04" db="EMBL/GenBank/DDBJ databases">
        <title>Draft genome sequence of freshwater magnetotactic bacteria Magnetospirillum marisnigri SP-1 and Magnetospirillum moscoviense BB-1.</title>
        <authorList>
            <person name="Koziaeva V."/>
            <person name="Dziuba M.V."/>
            <person name="Ivanov T.M."/>
            <person name="Kuznetsov B."/>
            <person name="Grouzdev D.S."/>
        </authorList>
    </citation>
    <scope>NUCLEOTIDE SEQUENCE [LARGE SCALE GENOMIC DNA]</scope>
    <source>
        <strain evidence="7 8">BB-1</strain>
    </source>
</reference>
<feature type="transmembrane region" description="Helical" evidence="5">
    <location>
        <begin position="46"/>
        <end position="68"/>
    </location>
</feature>
<dbReference type="RefSeq" id="WP_245644264.1">
    <property type="nucleotide sequence ID" value="NZ_LWQU01000140.1"/>
</dbReference>
<dbReference type="Proteomes" id="UP000078543">
    <property type="component" value="Unassembled WGS sequence"/>
</dbReference>
<keyword evidence="8" id="KW-1185">Reference proteome</keyword>
<keyword evidence="3 5" id="KW-1133">Transmembrane helix</keyword>
<evidence type="ECO:0000256" key="4">
    <source>
        <dbReference type="ARBA" id="ARBA00023136"/>
    </source>
</evidence>
<organism evidence="7 8">
    <name type="scientific">Magnetospirillum moscoviense</name>
    <dbReference type="NCBI Taxonomy" id="1437059"/>
    <lineage>
        <taxon>Bacteria</taxon>
        <taxon>Pseudomonadati</taxon>
        <taxon>Pseudomonadota</taxon>
        <taxon>Alphaproteobacteria</taxon>
        <taxon>Rhodospirillales</taxon>
        <taxon>Rhodospirillaceae</taxon>
        <taxon>Magnetospirillum</taxon>
    </lineage>
</organism>
<evidence type="ECO:0000256" key="1">
    <source>
        <dbReference type="ARBA" id="ARBA00004370"/>
    </source>
</evidence>
<dbReference type="GO" id="GO:0016020">
    <property type="term" value="C:membrane"/>
    <property type="evidence" value="ECO:0007669"/>
    <property type="project" value="UniProtKB-SubCell"/>
</dbReference>
<proteinExistence type="predicted"/>
<name>A0A178MNP3_9PROT</name>
<keyword evidence="4 5" id="KW-0472">Membrane</keyword>
<dbReference type="Gene3D" id="1.25.40.10">
    <property type="entry name" value="Tetratricopeptide repeat domain"/>
    <property type="match status" value="1"/>
</dbReference>
<evidence type="ECO:0000256" key="3">
    <source>
        <dbReference type="ARBA" id="ARBA00022989"/>
    </source>
</evidence>
<evidence type="ECO:0000256" key="5">
    <source>
        <dbReference type="SAM" id="Phobius"/>
    </source>
</evidence>
<keyword evidence="2 5" id="KW-0812">Transmembrane</keyword>
<evidence type="ECO:0000313" key="7">
    <source>
        <dbReference type="EMBL" id="OAN50412.1"/>
    </source>
</evidence>